<sequence length="185" mass="21318">MWKIWISKLALVLDSDEDKNANKSPKEEKPQPLSVLPEVITLGSSDEERCEPSKARSPVPPQEVYEIPTEPQEVYEIPTEPIAKFKGESTLSLQEKLRNAQKLLSRDLPLPDGGERLRNQITDLEVEIARREKYPEEPEPDLIVDKVVDAMNKSLHINAYPEDRRPRSEFKIKTPWSYLTRVFSI</sequence>
<evidence type="ECO:0000313" key="2">
    <source>
        <dbReference type="EMBL" id="VDN33918.1"/>
    </source>
</evidence>
<evidence type="ECO:0000256" key="1">
    <source>
        <dbReference type="SAM" id="MobiDB-lite"/>
    </source>
</evidence>
<reference evidence="2 3" key="1">
    <citation type="submission" date="2018-11" db="EMBL/GenBank/DDBJ databases">
        <authorList>
            <consortium name="Pathogen Informatics"/>
        </authorList>
    </citation>
    <scope>NUCLEOTIDE SEQUENCE [LARGE SCALE GENOMIC DNA]</scope>
</reference>
<keyword evidence="3" id="KW-1185">Reference proteome</keyword>
<accession>A0A3P7NE74</accession>
<dbReference type="OrthoDB" id="5876033at2759"/>
<dbReference type="EMBL" id="UYRV01123638">
    <property type="protein sequence ID" value="VDN33918.1"/>
    <property type="molecule type" value="Genomic_DNA"/>
</dbReference>
<gene>
    <name evidence="2" type="ORF">CGOC_LOCUS12504</name>
</gene>
<name>A0A3P7NE74_CYLGO</name>
<protein>
    <submittedName>
        <fullName evidence="2">Uncharacterized protein</fullName>
    </submittedName>
</protein>
<dbReference type="Proteomes" id="UP000271889">
    <property type="component" value="Unassembled WGS sequence"/>
</dbReference>
<feature type="compositionally biased region" description="Basic and acidic residues" evidence="1">
    <location>
        <begin position="18"/>
        <end position="30"/>
    </location>
</feature>
<proteinExistence type="predicted"/>
<organism evidence="2 3">
    <name type="scientific">Cylicostephanus goldi</name>
    <name type="common">Nematode worm</name>
    <dbReference type="NCBI Taxonomy" id="71465"/>
    <lineage>
        <taxon>Eukaryota</taxon>
        <taxon>Metazoa</taxon>
        <taxon>Ecdysozoa</taxon>
        <taxon>Nematoda</taxon>
        <taxon>Chromadorea</taxon>
        <taxon>Rhabditida</taxon>
        <taxon>Rhabditina</taxon>
        <taxon>Rhabditomorpha</taxon>
        <taxon>Strongyloidea</taxon>
        <taxon>Strongylidae</taxon>
        <taxon>Cylicostephanus</taxon>
    </lineage>
</organism>
<evidence type="ECO:0000313" key="3">
    <source>
        <dbReference type="Proteomes" id="UP000271889"/>
    </source>
</evidence>
<feature type="region of interest" description="Disordered" evidence="1">
    <location>
        <begin position="16"/>
        <end position="63"/>
    </location>
</feature>
<dbReference type="AlphaFoldDB" id="A0A3P7NE74"/>